<dbReference type="EMBL" id="HACG01018223">
    <property type="protein sequence ID" value="CEK65088.1"/>
    <property type="molecule type" value="Transcribed_RNA"/>
</dbReference>
<organism evidence="2">
    <name type="scientific">Arion vulgaris</name>
    <dbReference type="NCBI Taxonomy" id="1028688"/>
    <lineage>
        <taxon>Eukaryota</taxon>
        <taxon>Metazoa</taxon>
        <taxon>Spiralia</taxon>
        <taxon>Lophotrochozoa</taxon>
        <taxon>Mollusca</taxon>
        <taxon>Gastropoda</taxon>
        <taxon>Heterobranchia</taxon>
        <taxon>Euthyneura</taxon>
        <taxon>Panpulmonata</taxon>
        <taxon>Eupulmonata</taxon>
        <taxon>Stylommatophora</taxon>
        <taxon>Helicina</taxon>
        <taxon>Arionoidea</taxon>
        <taxon>Arionidae</taxon>
        <taxon>Arion</taxon>
    </lineage>
</organism>
<feature type="non-terminal residue" evidence="2">
    <location>
        <position position="116"/>
    </location>
</feature>
<evidence type="ECO:0000256" key="1">
    <source>
        <dbReference type="SAM" id="Phobius"/>
    </source>
</evidence>
<evidence type="ECO:0000313" key="2">
    <source>
        <dbReference type="EMBL" id="CEK65088.1"/>
    </source>
</evidence>
<sequence>MLQVWTVQLILVSFIFSLINTFPLYQPEQSRYNGYNPEENLGVNIFLTEGDILVNREDVIITYRQTFRQHEQESSSLKSELSLSRKKRSVEFQYYKTWYNRSVPYIFDPSLTTEDQ</sequence>
<gene>
    <name evidence="2" type="primary">ORF53866</name>
</gene>
<protein>
    <submittedName>
        <fullName evidence="2">Uncharacterized protein</fullName>
    </submittedName>
</protein>
<name>A0A0B6Z992_9EUPU</name>
<keyword evidence="1" id="KW-0812">Transmembrane</keyword>
<reference evidence="2" key="1">
    <citation type="submission" date="2014-12" db="EMBL/GenBank/DDBJ databases">
        <title>Insight into the proteome of Arion vulgaris.</title>
        <authorList>
            <person name="Aradska J."/>
            <person name="Bulat T."/>
            <person name="Smidak R."/>
            <person name="Sarate P."/>
            <person name="Gangsoo J."/>
            <person name="Sialana F."/>
            <person name="Bilban M."/>
            <person name="Lubec G."/>
        </authorList>
    </citation>
    <scope>NUCLEOTIDE SEQUENCE</scope>
    <source>
        <tissue evidence="2">Skin</tissue>
    </source>
</reference>
<accession>A0A0B6Z992</accession>
<keyword evidence="1" id="KW-1133">Transmembrane helix</keyword>
<proteinExistence type="predicted"/>
<feature type="transmembrane region" description="Helical" evidence="1">
    <location>
        <begin position="6"/>
        <end position="25"/>
    </location>
</feature>
<dbReference type="AlphaFoldDB" id="A0A0B6Z992"/>
<keyword evidence="1" id="KW-0472">Membrane</keyword>